<reference evidence="2" key="1">
    <citation type="journal article" date="2013" name="Nature">
        <title>Draft genome of the wheat A-genome progenitor Triticum urartu.</title>
        <authorList>
            <person name="Ling H.Q."/>
            <person name="Zhao S."/>
            <person name="Liu D."/>
            <person name="Wang J."/>
            <person name="Sun H."/>
            <person name="Zhang C."/>
            <person name="Fan H."/>
            <person name="Li D."/>
            <person name="Dong L."/>
            <person name="Tao Y."/>
            <person name="Gao C."/>
            <person name="Wu H."/>
            <person name="Li Y."/>
            <person name="Cui Y."/>
            <person name="Guo X."/>
            <person name="Zheng S."/>
            <person name="Wang B."/>
            <person name="Yu K."/>
            <person name="Liang Q."/>
            <person name="Yang W."/>
            <person name="Lou X."/>
            <person name="Chen J."/>
            <person name="Feng M."/>
            <person name="Jian J."/>
            <person name="Zhang X."/>
            <person name="Luo G."/>
            <person name="Jiang Y."/>
            <person name="Liu J."/>
            <person name="Wang Z."/>
            <person name="Sha Y."/>
            <person name="Zhang B."/>
            <person name="Wu H."/>
            <person name="Tang D."/>
            <person name="Shen Q."/>
            <person name="Xue P."/>
            <person name="Zou S."/>
            <person name="Wang X."/>
            <person name="Liu X."/>
            <person name="Wang F."/>
            <person name="Yang Y."/>
            <person name="An X."/>
            <person name="Dong Z."/>
            <person name="Zhang K."/>
            <person name="Zhang X."/>
            <person name="Luo M.C."/>
            <person name="Dvorak J."/>
            <person name="Tong Y."/>
            <person name="Wang J."/>
            <person name="Yang H."/>
            <person name="Li Z."/>
            <person name="Wang D."/>
            <person name="Zhang A."/>
            <person name="Wang J."/>
        </authorList>
    </citation>
    <scope>NUCLEOTIDE SEQUENCE</scope>
    <source>
        <strain evidence="2">cv. G1812</strain>
    </source>
</reference>
<dbReference type="EnsemblPlants" id="TuG1812G0600001899.01.T01">
    <property type="protein sequence ID" value="TuG1812G0600001899.01.T01.cds369517"/>
    <property type="gene ID" value="TuG1812G0600001899.01"/>
</dbReference>
<protein>
    <submittedName>
        <fullName evidence="1">Uncharacterized protein</fullName>
    </submittedName>
</protein>
<evidence type="ECO:0000313" key="2">
    <source>
        <dbReference type="Proteomes" id="UP000015106"/>
    </source>
</evidence>
<organism evidence="1 2">
    <name type="scientific">Triticum urartu</name>
    <name type="common">Red wild einkorn</name>
    <name type="synonym">Crithodium urartu</name>
    <dbReference type="NCBI Taxonomy" id="4572"/>
    <lineage>
        <taxon>Eukaryota</taxon>
        <taxon>Viridiplantae</taxon>
        <taxon>Streptophyta</taxon>
        <taxon>Embryophyta</taxon>
        <taxon>Tracheophyta</taxon>
        <taxon>Spermatophyta</taxon>
        <taxon>Magnoliopsida</taxon>
        <taxon>Liliopsida</taxon>
        <taxon>Poales</taxon>
        <taxon>Poaceae</taxon>
        <taxon>BOP clade</taxon>
        <taxon>Pooideae</taxon>
        <taxon>Triticodae</taxon>
        <taxon>Triticeae</taxon>
        <taxon>Triticinae</taxon>
        <taxon>Triticum</taxon>
    </lineage>
</organism>
<dbReference type="Gramene" id="TuG1812G0600001899.01.T01">
    <property type="protein sequence ID" value="TuG1812G0600001899.01.T01.cds369517"/>
    <property type="gene ID" value="TuG1812G0600001899.01"/>
</dbReference>
<name>A0A8R7UW48_TRIUA</name>
<sequence>IVQHYASAEYHSFLTVQKKKKNTTVFLLWVSWCTVLRCRGRPIPDVHARTLLHQCTKMVQIGNQTENIQSEIHKVYLRMSTDSGPVGRSLVLVAAAAEALEAVLAGLMAEEAAAQHEEAAANK</sequence>
<accession>A0A8R7UW48</accession>
<keyword evidence="2" id="KW-1185">Reference proteome</keyword>
<dbReference type="Proteomes" id="UP000015106">
    <property type="component" value="Chromosome 6"/>
</dbReference>
<dbReference type="AlphaFoldDB" id="A0A8R7UW48"/>
<reference evidence="1" key="2">
    <citation type="submission" date="2018-03" db="EMBL/GenBank/DDBJ databases">
        <title>The Triticum urartu genome reveals the dynamic nature of wheat genome evolution.</title>
        <authorList>
            <person name="Ling H."/>
            <person name="Ma B."/>
            <person name="Shi X."/>
            <person name="Liu H."/>
            <person name="Dong L."/>
            <person name="Sun H."/>
            <person name="Cao Y."/>
            <person name="Gao Q."/>
            <person name="Zheng S."/>
            <person name="Li Y."/>
            <person name="Yu Y."/>
            <person name="Du H."/>
            <person name="Qi M."/>
            <person name="Li Y."/>
            <person name="Yu H."/>
            <person name="Cui Y."/>
            <person name="Wang N."/>
            <person name="Chen C."/>
            <person name="Wu H."/>
            <person name="Zhao Y."/>
            <person name="Zhang J."/>
            <person name="Li Y."/>
            <person name="Zhou W."/>
            <person name="Zhang B."/>
            <person name="Hu W."/>
            <person name="Eijk M."/>
            <person name="Tang J."/>
            <person name="Witsenboer H."/>
            <person name="Zhao S."/>
            <person name="Li Z."/>
            <person name="Zhang A."/>
            <person name="Wang D."/>
            <person name="Liang C."/>
        </authorList>
    </citation>
    <scope>NUCLEOTIDE SEQUENCE [LARGE SCALE GENOMIC DNA]</scope>
    <source>
        <strain evidence="1">cv. G1812</strain>
    </source>
</reference>
<reference evidence="1" key="3">
    <citation type="submission" date="2022-06" db="UniProtKB">
        <authorList>
            <consortium name="EnsemblPlants"/>
        </authorList>
    </citation>
    <scope>IDENTIFICATION</scope>
</reference>
<proteinExistence type="predicted"/>
<evidence type="ECO:0000313" key="1">
    <source>
        <dbReference type="EnsemblPlants" id="TuG1812G0600001899.01.T01.cds369517"/>
    </source>
</evidence>